<dbReference type="RefSeq" id="XP_060457966.1">
    <property type="nucleotide sequence ID" value="XM_060601476.1"/>
</dbReference>
<dbReference type="AlphaFoldDB" id="A0AA48QWU4"/>
<evidence type="ECO:0000256" key="2">
    <source>
        <dbReference type="ARBA" id="ARBA00007467"/>
    </source>
</evidence>
<evidence type="ECO:0000256" key="6">
    <source>
        <dbReference type="ARBA" id="ARBA00022989"/>
    </source>
</evidence>
<accession>A0AA48QWU4</accession>
<gene>
    <name evidence="10" type="primary">BTN1</name>
    <name evidence="10" type="ORF">CcaverHIS019_0503290</name>
</gene>
<keyword evidence="11" id="KW-1185">Reference proteome</keyword>
<dbReference type="PRINTS" id="PR01315">
    <property type="entry name" value="BATTENIN"/>
</dbReference>
<feature type="transmembrane region" description="Helical" evidence="8">
    <location>
        <begin position="36"/>
        <end position="58"/>
    </location>
</feature>
<evidence type="ECO:0000256" key="1">
    <source>
        <dbReference type="ARBA" id="ARBA00004127"/>
    </source>
</evidence>
<keyword evidence="8" id="KW-0926">Vacuole</keyword>
<dbReference type="Pfam" id="PF02487">
    <property type="entry name" value="CLN3"/>
    <property type="match status" value="1"/>
</dbReference>
<keyword evidence="6 8" id="KW-1133">Transmembrane helix</keyword>
<feature type="region of interest" description="Disordered" evidence="9">
    <location>
        <begin position="220"/>
        <end position="239"/>
    </location>
</feature>
<evidence type="ECO:0000313" key="10">
    <source>
        <dbReference type="EMBL" id="BEI92701.1"/>
    </source>
</evidence>
<dbReference type="EMBL" id="AP028216">
    <property type="protein sequence ID" value="BEI92701.1"/>
    <property type="molecule type" value="Genomic_DNA"/>
</dbReference>
<evidence type="ECO:0000256" key="8">
    <source>
        <dbReference type="RuleBase" id="RU361113"/>
    </source>
</evidence>
<evidence type="ECO:0000256" key="3">
    <source>
        <dbReference type="ARBA" id="ARBA00022448"/>
    </source>
</evidence>
<keyword evidence="3" id="KW-0813">Transport</keyword>
<reference evidence="10" key="1">
    <citation type="journal article" date="2023" name="BMC Genomics">
        <title>Chromosome-level genome assemblies of Cutaneotrichosporon spp. (Trichosporonales, Basidiomycota) reveal imbalanced evolution between nucleotide sequences and chromosome synteny.</title>
        <authorList>
            <person name="Kobayashi Y."/>
            <person name="Kayamori A."/>
            <person name="Aoki K."/>
            <person name="Shiwa Y."/>
            <person name="Matsutani M."/>
            <person name="Fujita N."/>
            <person name="Sugita T."/>
            <person name="Iwasaki W."/>
            <person name="Tanaka N."/>
            <person name="Takashima M."/>
        </authorList>
    </citation>
    <scope>NUCLEOTIDE SEQUENCE</scope>
    <source>
        <strain evidence="10">HIS019</strain>
    </source>
</reference>
<feature type="transmembrane region" description="Helical" evidence="8">
    <location>
        <begin position="156"/>
        <end position="178"/>
    </location>
</feature>
<name>A0AA48QWU4_9TREE</name>
<comment type="caution">
    <text evidence="8">Lacks conserved residue(s) required for the propagation of feature annotation.</text>
</comment>
<dbReference type="GO" id="GO:0051453">
    <property type="term" value="P:regulation of intracellular pH"/>
    <property type="evidence" value="ECO:0007669"/>
    <property type="project" value="TreeGrafter"/>
</dbReference>
<keyword evidence="5" id="KW-0029">Amino-acid transport</keyword>
<feature type="transmembrane region" description="Helical" evidence="8">
    <location>
        <begin position="100"/>
        <end position="118"/>
    </location>
</feature>
<keyword evidence="4 8" id="KW-0812">Transmembrane</keyword>
<evidence type="ECO:0000313" key="11">
    <source>
        <dbReference type="Proteomes" id="UP001233271"/>
    </source>
</evidence>
<protein>
    <recommendedName>
        <fullName evidence="8">Protein BTN</fullName>
    </recommendedName>
</protein>
<dbReference type="InterPro" id="IPR036259">
    <property type="entry name" value="MFS_trans_sf"/>
</dbReference>
<dbReference type="InterPro" id="IPR003492">
    <property type="entry name" value="Battenin_disease_Cln3"/>
</dbReference>
<feature type="transmembrane region" description="Helical" evidence="8">
    <location>
        <begin position="184"/>
        <end position="202"/>
    </location>
</feature>
<evidence type="ECO:0000256" key="5">
    <source>
        <dbReference type="ARBA" id="ARBA00022970"/>
    </source>
</evidence>
<dbReference type="GO" id="GO:0005774">
    <property type="term" value="C:vacuolar membrane"/>
    <property type="evidence" value="ECO:0007669"/>
    <property type="project" value="UniProtKB-SubCell"/>
</dbReference>
<comment type="similarity">
    <text evidence="2 8">Belongs to the battenin family.</text>
</comment>
<feature type="transmembrane region" description="Helical" evidence="8">
    <location>
        <begin position="70"/>
        <end position="88"/>
    </location>
</feature>
<dbReference type="Proteomes" id="UP001233271">
    <property type="component" value="Chromosome 5"/>
</dbReference>
<proteinExistence type="inferred from homology"/>
<dbReference type="PANTHER" id="PTHR10981">
    <property type="entry name" value="BATTENIN"/>
    <property type="match status" value="1"/>
</dbReference>
<comment type="subcellular location">
    <subcellularLocation>
        <location evidence="1">Endomembrane system</location>
        <topology evidence="1">Multi-pass membrane protein</topology>
    </subcellularLocation>
    <subcellularLocation>
        <location evidence="8">Vacuole membrane</location>
        <topology evidence="8">Multi-pass membrane protein</topology>
    </subcellularLocation>
</comment>
<dbReference type="PANTHER" id="PTHR10981:SF0">
    <property type="entry name" value="BATTENIN"/>
    <property type="match status" value="1"/>
</dbReference>
<organism evidence="10 11">
    <name type="scientific">Cutaneotrichosporon cavernicola</name>
    <dbReference type="NCBI Taxonomy" id="279322"/>
    <lineage>
        <taxon>Eukaryota</taxon>
        <taxon>Fungi</taxon>
        <taxon>Dikarya</taxon>
        <taxon>Basidiomycota</taxon>
        <taxon>Agaricomycotina</taxon>
        <taxon>Tremellomycetes</taxon>
        <taxon>Trichosporonales</taxon>
        <taxon>Trichosporonaceae</taxon>
        <taxon>Cutaneotrichosporon</taxon>
    </lineage>
</organism>
<dbReference type="KEGG" id="ccac:CcaHIS019_0503290"/>
<dbReference type="GeneID" id="85496571"/>
<sequence>MAMTPHRPFLTEDDEVDAFIDANDRPASTGNARRNLFAAFMAFGLLNNVLYVVILSAALDLVPATTPKGIVAFFNIFPALIAKVCWPLISTGEIRYRRRVGFCTAISFSGILIVALSPGVSGRLFGIALASFSSGLGELTFLQLTTTLPTRQASKTAVGAWSSGTGFAGVAGAALWWLLRGLGVRGGLGISSVLPLFFPLTYKFVLPSWGELGSAPAYHPLPTDEDEEGRPGERPPPGAFGQYVPKVYLSPADKWELFKPLVLRYMLPLCFVYIEEYVINSGVAPTLVFPLPTHGPWSLLFMSPRDYYPFWSLTYQSFVFISRSSLSLGIPPIPRPLLPIPTIIQFFVLVLLTLQSRSFIFSAPEYTPPAPEPSTGVDRSITAVFLLTCLEGLCGGAAYVNTFYHVGHEGGDDEDGDGSSPEEVRRKMEKEFRIGATGAADSTGILFASLLSMPLEIALCNAQVAQGRDTCRKL</sequence>
<dbReference type="SUPFAM" id="SSF103473">
    <property type="entry name" value="MFS general substrate transporter"/>
    <property type="match status" value="1"/>
</dbReference>
<evidence type="ECO:0000256" key="9">
    <source>
        <dbReference type="SAM" id="MobiDB-lite"/>
    </source>
</evidence>
<evidence type="ECO:0000256" key="7">
    <source>
        <dbReference type="ARBA" id="ARBA00023136"/>
    </source>
</evidence>
<dbReference type="GO" id="GO:0006865">
    <property type="term" value="P:amino acid transport"/>
    <property type="evidence" value="ECO:0007669"/>
    <property type="project" value="UniProtKB-KW"/>
</dbReference>
<dbReference type="GO" id="GO:0012505">
    <property type="term" value="C:endomembrane system"/>
    <property type="evidence" value="ECO:0007669"/>
    <property type="project" value="UniProtKB-SubCell"/>
</dbReference>
<evidence type="ECO:0000256" key="4">
    <source>
        <dbReference type="ARBA" id="ARBA00022692"/>
    </source>
</evidence>
<keyword evidence="7 8" id="KW-0472">Membrane</keyword>